<dbReference type="PIRSF" id="PIRSF017082">
    <property type="entry name" value="YflP"/>
    <property type="match status" value="1"/>
</dbReference>
<keyword evidence="2" id="KW-0732">Signal</keyword>
<dbReference type="InterPro" id="IPR042100">
    <property type="entry name" value="Bug_dom1"/>
</dbReference>
<dbReference type="Gene3D" id="3.40.190.150">
    <property type="entry name" value="Bordetella uptake gene, domain 1"/>
    <property type="match status" value="1"/>
</dbReference>
<dbReference type="Gene3D" id="3.40.190.10">
    <property type="entry name" value="Periplasmic binding protein-like II"/>
    <property type="match status" value="1"/>
</dbReference>
<dbReference type="PANTHER" id="PTHR42928:SF5">
    <property type="entry name" value="BLR1237 PROTEIN"/>
    <property type="match status" value="1"/>
</dbReference>
<protein>
    <submittedName>
        <fullName evidence="3">Tripartite tricarboxylate transporter substrate binding protein</fullName>
    </submittedName>
</protein>
<proteinExistence type="inferred from homology"/>
<feature type="signal peptide" evidence="2">
    <location>
        <begin position="1"/>
        <end position="26"/>
    </location>
</feature>
<feature type="chain" id="PRO_5045213833" evidence="2">
    <location>
        <begin position="27"/>
        <end position="315"/>
    </location>
</feature>
<evidence type="ECO:0000256" key="1">
    <source>
        <dbReference type="ARBA" id="ARBA00006987"/>
    </source>
</evidence>
<name>A0ABU4ALZ1_9HYPH</name>
<dbReference type="SUPFAM" id="SSF53850">
    <property type="entry name" value="Periplasmic binding protein-like II"/>
    <property type="match status" value="1"/>
</dbReference>
<keyword evidence="4" id="KW-1185">Reference proteome</keyword>
<dbReference type="PANTHER" id="PTHR42928">
    <property type="entry name" value="TRICARBOXYLATE-BINDING PROTEIN"/>
    <property type="match status" value="1"/>
</dbReference>
<sequence>MNSLPKFLLRLGALTLAATTAVPAMAEYPEKPVTIIVGFGAGGGVDTVSRAAANALGESLGQPVTIKNQPGAGGGLATTALKAMPADGYNIVATTSTTLTFDPHAQDLAFNVDDFDYIAAFGVFPEALISLPSRGWNTFADTVAEATSKGEPMSYASTTSVDRVVLGMIAKQDGVTLNPTPTKGGAEAVAQTLGGHVDFAYSSGTYYAQAEAGNLQVLAVFGDERIEGFPDTPTLQELGYDISSMNMVLFLVPKDTPDEVKAKLMDAFGTAAKDSRLLETLEKRNMGSFVPVGDEISTLIHKQSDQFKAAVEASK</sequence>
<organism evidence="3 4">
    <name type="scientific">Nitratireductor aquimarinus</name>
    <dbReference type="NCBI Taxonomy" id="889300"/>
    <lineage>
        <taxon>Bacteria</taxon>
        <taxon>Pseudomonadati</taxon>
        <taxon>Pseudomonadota</taxon>
        <taxon>Alphaproteobacteria</taxon>
        <taxon>Hyphomicrobiales</taxon>
        <taxon>Phyllobacteriaceae</taxon>
        <taxon>Nitratireductor</taxon>
    </lineage>
</organism>
<evidence type="ECO:0000256" key="2">
    <source>
        <dbReference type="SAM" id="SignalP"/>
    </source>
</evidence>
<reference evidence="3 4" key="1">
    <citation type="submission" date="2023-10" db="EMBL/GenBank/DDBJ databases">
        <authorList>
            <person name="Venkata Ramana C."/>
            <person name="Sasikala C."/>
            <person name="Dhurka M."/>
        </authorList>
    </citation>
    <scope>NUCLEOTIDE SEQUENCE [LARGE SCALE GENOMIC DNA]</scope>
    <source>
        <strain evidence="3 4">KCTC 32151</strain>
    </source>
</reference>
<evidence type="ECO:0000313" key="3">
    <source>
        <dbReference type="EMBL" id="MDV6227260.1"/>
    </source>
</evidence>
<gene>
    <name evidence="3" type="ORF">R2G56_13260</name>
</gene>
<dbReference type="EMBL" id="JAWLIP010000006">
    <property type="protein sequence ID" value="MDV6227260.1"/>
    <property type="molecule type" value="Genomic_DNA"/>
</dbReference>
<dbReference type="InterPro" id="IPR005064">
    <property type="entry name" value="BUG"/>
</dbReference>
<dbReference type="Proteomes" id="UP001185659">
    <property type="component" value="Unassembled WGS sequence"/>
</dbReference>
<dbReference type="Pfam" id="PF03401">
    <property type="entry name" value="TctC"/>
    <property type="match status" value="1"/>
</dbReference>
<comment type="similarity">
    <text evidence="1">Belongs to the UPF0065 (bug) family.</text>
</comment>
<evidence type="ECO:0000313" key="4">
    <source>
        <dbReference type="Proteomes" id="UP001185659"/>
    </source>
</evidence>
<dbReference type="CDD" id="cd07012">
    <property type="entry name" value="PBP2_Bug_TTT"/>
    <property type="match status" value="1"/>
</dbReference>
<accession>A0ABU4ALZ1</accession>
<dbReference type="RefSeq" id="WP_317561571.1">
    <property type="nucleotide sequence ID" value="NZ_JAWLIP010000006.1"/>
</dbReference>
<comment type="caution">
    <text evidence="3">The sequence shown here is derived from an EMBL/GenBank/DDBJ whole genome shotgun (WGS) entry which is preliminary data.</text>
</comment>